<sequence length="154" mass="17943">MKFIFTILVLLSCTAFTLTKPRMKRSPYELAMDADLLLTEPIKETFSCEGLKYGYYADVDNECKIFHICYPRQLADGSAIMEHYSFICGNQTIFNQYSQTCSHPDDAVPCEQSREFYYLNERYGVAEENFHRDEDVNAYNNIVSEYGSRRRTSN</sequence>
<dbReference type="PANTHER" id="PTHR22933:SF43">
    <property type="entry name" value="LP10131P"/>
    <property type="match status" value="1"/>
</dbReference>
<dbReference type="Proteomes" id="UP000015104">
    <property type="component" value="Unassembled WGS sequence"/>
</dbReference>
<dbReference type="OMA" id="NECLIFH"/>
<dbReference type="InterPro" id="IPR036508">
    <property type="entry name" value="Chitin-bd_dom_sf"/>
</dbReference>
<dbReference type="InterPro" id="IPR052976">
    <property type="entry name" value="Scoloptoxin-like"/>
</dbReference>
<feature type="signal peptide" evidence="1">
    <location>
        <begin position="1"/>
        <end position="19"/>
    </location>
</feature>
<dbReference type="EMBL" id="CAEY01000613">
    <property type="status" value="NOT_ANNOTATED_CDS"/>
    <property type="molecule type" value="Genomic_DNA"/>
</dbReference>
<dbReference type="Gene3D" id="2.170.140.10">
    <property type="entry name" value="Chitin binding domain"/>
    <property type="match status" value="1"/>
</dbReference>
<dbReference type="AlphaFoldDB" id="T1KVN4"/>
<keyword evidence="4" id="KW-1185">Reference proteome</keyword>
<gene>
    <name evidence="3" type="primary">107367635</name>
</gene>
<dbReference type="eggNOG" id="ENOG502S5QE">
    <property type="taxonomic scope" value="Eukaryota"/>
</dbReference>
<dbReference type="PROSITE" id="PS50940">
    <property type="entry name" value="CHIT_BIND_II"/>
    <property type="match status" value="1"/>
</dbReference>
<evidence type="ECO:0000313" key="3">
    <source>
        <dbReference type="EnsemblMetazoa" id="tetur23g01280.1"/>
    </source>
</evidence>
<dbReference type="HOGENOM" id="CLU_137568_0_0_1"/>
<dbReference type="GO" id="GO:0005576">
    <property type="term" value="C:extracellular region"/>
    <property type="evidence" value="ECO:0007669"/>
    <property type="project" value="InterPro"/>
</dbReference>
<evidence type="ECO:0000256" key="1">
    <source>
        <dbReference type="SAM" id="SignalP"/>
    </source>
</evidence>
<proteinExistence type="predicted"/>
<protein>
    <recommendedName>
        <fullName evidence="2">Chitin-binding type-2 domain-containing protein</fullName>
    </recommendedName>
</protein>
<reference evidence="4" key="1">
    <citation type="submission" date="2011-08" db="EMBL/GenBank/DDBJ databases">
        <authorList>
            <person name="Rombauts S."/>
        </authorList>
    </citation>
    <scope>NUCLEOTIDE SEQUENCE</scope>
    <source>
        <strain evidence="4">London</strain>
    </source>
</reference>
<dbReference type="SMART" id="SM00494">
    <property type="entry name" value="ChtBD2"/>
    <property type="match status" value="1"/>
</dbReference>
<reference evidence="3" key="2">
    <citation type="submission" date="2015-06" db="UniProtKB">
        <authorList>
            <consortium name="EnsemblMetazoa"/>
        </authorList>
    </citation>
    <scope>IDENTIFICATION</scope>
</reference>
<dbReference type="EnsemblMetazoa" id="tetur23g01280.1">
    <property type="protein sequence ID" value="tetur23g01280.1"/>
    <property type="gene ID" value="tetur23g01280"/>
</dbReference>
<name>T1KVN4_TETUR</name>
<dbReference type="Pfam" id="PF01607">
    <property type="entry name" value="CBM_14"/>
    <property type="match status" value="1"/>
</dbReference>
<dbReference type="SUPFAM" id="SSF57625">
    <property type="entry name" value="Invertebrate chitin-binding proteins"/>
    <property type="match status" value="1"/>
</dbReference>
<dbReference type="PANTHER" id="PTHR22933">
    <property type="entry name" value="FI18007P1-RELATED"/>
    <property type="match status" value="1"/>
</dbReference>
<dbReference type="InterPro" id="IPR002557">
    <property type="entry name" value="Chitin-bd_dom"/>
</dbReference>
<dbReference type="GO" id="GO:0008061">
    <property type="term" value="F:chitin binding"/>
    <property type="evidence" value="ECO:0007669"/>
    <property type="project" value="InterPro"/>
</dbReference>
<accession>T1KVN4</accession>
<dbReference type="KEGG" id="tut:107367635"/>
<feature type="chain" id="PRO_5004581189" description="Chitin-binding type-2 domain-containing protein" evidence="1">
    <location>
        <begin position="20"/>
        <end position="154"/>
    </location>
</feature>
<evidence type="ECO:0000259" key="2">
    <source>
        <dbReference type="PROSITE" id="PS50940"/>
    </source>
</evidence>
<keyword evidence="1" id="KW-0732">Signal</keyword>
<dbReference type="STRING" id="32264.T1KVN4"/>
<evidence type="ECO:0000313" key="4">
    <source>
        <dbReference type="Proteomes" id="UP000015104"/>
    </source>
</evidence>
<dbReference type="OrthoDB" id="6407151at2759"/>
<organism evidence="3 4">
    <name type="scientific">Tetranychus urticae</name>
    <name type="common">Two-spotted spider mite</name>
    <dbReference type="NCBI Taxonomy" id="32264"/>
    <lineage>
        <taxon>Eukaryota</taxon>
        <taxon>Metazoa</taxon>
        <taxon>Ecdysozoa</taxon>
        <taxon>Arthropoda</taxon>
        <taxon>Chelicerata</taxon>
        <taxon>Arachnida</taxon>
        <taxon>Acari</taxon>
        <taxon>Acariformes</taxon>
        <taxon>Trombidiformes</taxon>
        <taxon>Prostigmata</taxon>
        <taxon>Eleutherengona</taxon>
        <taxon>Raphignathae</taxon>
        <taxon>Tetranychoidea</taxon>
        <taxon>Tetranychidae</taxon>
        <taxon>Tetranychus</taxon>
    </lineage>
</organism>
<feature type="domain" description="Chitin-binding type-2" evidence="2">
    <location>
        <begin position="45"/>
        <end position="112"/>
    </location>
</feature>